<dbReference type="EMBL" id="BMFN01000002">
    <property type="protein sequence ID" value="GGF71310.1"/>
    <property type="molecule type" value="Genomic_DNA"/>
</dbReference>
<reference evidence="1 2" key="1">
    <citation type="journal article" date="2019" name="Int. J. Syst. Evol. Microbiol.">
        <title>The Global Catalogue of Microorganisms (GCM) 10K type strain sequencing project: providing services to taxonomists for standard genome sequencing and annotation.</title>
        <authorList>
            <consortium name="The Broad Institute Genomics Platform"/>
            <consortium name="The Broad Institute Genome Sequencing Center for Infectious Disease"/>
            <person name="Wu L."/>
            <person name="Ma J."/>
        </authorList>
    </citation>
    <scope>NUCLEOTIDE SEQUENCE [LARGE SCALE GENOMIC DNA]</scope>
    <source>
        <strain evidence="1 2">CGMCC 1.12720</strain>
    </source>
</reference>
<evidence type="ECO:0000313" key="2">
    <source>
        <dbReference type="Proteomes" id="UP000605392"/>
    </source>
</evidence>
<gene>
    <name evidence="1" type="ORF">GCM10011375_28110</name>
</gene>
<sequence>MTCRLYIFLVIMLIATSCSNNNKCAIQPRSNFDGDGLIVLRRGQGQDGLFQMEFYPTCHIDTTDLVASLNKAGIGIAFSTFEWHLLIRPSTYGHIVSTFKENTKTIKLNRKINKGIHCWNCGLNEIFIIPVHIIFHDTISSYATYSFQNKINSYSIKTENETIKLKLRYVGVIEVDTITAL</sequence>
<organism evidence="1 2">
    <name type="scientific">Hymenobacter qilianensis</name>
    <dbReference type="NCBI Taxonomy" id="1385715"/>
    <lineage>
        <taxon>Bacteria</taxon>
        <taxon>Pseudomonadati</taxon>
        <taxon>Bacteroidota</taxon>
        <taxon>Cytophagia</taxon>
        <taxon>Cytophagales</taxon>
        <taxon>Hymenobacteraceae</taxon>
        <taxon>Hymenobacter</taxon>
    </lineage>
</organism>
<dbReference type="Proteomes" id="UP000605392">
    <property type="component" value="Unassembled WGS sequence"/>
</dbReference>
<evidence type="ECO:0000313" key="1">
    <source>
        <dbReference type="EMBL" id="GGF71310.1"/>
    </source>
</evidence>
<keyword evidence="2" id="KW-1185">Reference proteome</keyword>
<proteinExistence type="predicted"/>
<protein>
    <submittedName>
        <fullName evidence="1">Uncharacterized protein</fullName>
    </submittedName>
</protein>
<accession>A0ACB5PTU2</accession>
<name>A0ACB5PTU2_9BACT</name>
<comment type="caution">
    <text evidence="1">The sequence shown here is derived from an EMBL/GenBank/DDBJ whole genome shotgun (WGS) entry which is preliminary data.</text>
</comment>